<evidence type="ECO:0000259" key="2">
    <source>
        <dbReference type="Pfam" id="PF00010"/>
    </source>
</evidence>
<dbReference type="InterPro" id="IPR011598">
    <property type="entry name" value="bHLH_dom"/>
</dbReference>
<evidence type="ECO:0000313" key="4">
    <source>
        <dbReference type="Proteomes" id="UP000789405"/>
    </source>
</evidence>
<dbReference type="GO" id="GO:0046983">
    <property type="term" value="F:protein dimerization activity"/>
    <property type="evidence" value="ECO:0007669"/>
    <property type="project" value="InterPro"/>
</dbReference>
<evidence type="ECO:0000256" key="1">
    <source>
        <dbReference type="SAM" id="MobiDB-lite"/>
    </source>
</evidence>
<protein>
    <submittedName>
        <fullName evidence="3">2738_t:CDS:1</fullName>
    </submittedName>
</protein>
<evidence type="ECO:0000313" key="3">
    <source>
        <dbReference type="EMBL" id="CAG8751449.1"/>
    </source>
</evidence>
<dbReference type="Proteomes" id="UP000789405">
    <property type="component" value="Unassembled WGS sequence"/>
</dbReference>
<accession>A0A9N9IY98</accession>
<dbReference type="Pfam" id="PF00010">
    <property type="entry name" value="HLH"/>
    <property type="match status" value="1"/>
</dbReference>
<name>A0A9N9IY98_9GLOM</name>
<organism evidence="3 4">
    <name type="scientific">Dentiscutata erythropus</name>
    <dbReference type="NCBI Taxonomy" id="1348616"/>
    <lineage>
        <taxon>Eukaryota</taxon>
        <taxon>Fungi</taxon>
        <taxon>Fungi incertae sedis</taxon>
        <taxon>Mucoromycota</taxon>
        <taxon>Glomeromycotina</taxon>
        <taxon>Glomeromycetes</taxon>
        <taxon>Diversisporales</taxon>
        <taxon>Gigasporaceae</taxon>
        <taxon>Dentiscutata</taxon>
    </lineage>
</organism>
<proteinExistence type="predicted"/>
<feature type="domain" description="BHLH" evidence="2">
    <location>
        <begin position="17"/>
        <end position="47"/>
    </location>
</feature>
<dbReference type="AlphaFoldDB" id="A0A9N9IY98"/>
<dbReference type="SUPFAM" id="SSF47459">
    <property type="entry name" value="HLH, helix-loop-helix DNA-binding domain"/>
    <property type="match status" value="1"/>
</dbReference>
<dbReference type="InterPro" id="IPR036638">
    <property type="entry name" value="HLH_DNA-bd_sf"/>
</dbReference>
<reference evidence="3" key="1">
    <citation type="submission" date="2021-06" db="EMBL/GenBank/DDBJ databases">
        <authorList>
            <person name="Kallberg Y."/>
            <person name="Tangrot J."/>
            <person name="Rosling A."/>
        </authorList>
    </citation>
    <scope>NUCLEOTIDE SEQUENCE</scope>
    <source>
        <strain evidence="3">MA453B</strain>
    </source>
</reference>
<feature type="compositionally biased region" description="Basic and acidic residues" evidence="1">
    <location>
        <begin position="21"/>
        <end position="31"/>
    </location>
</feature>
<gene>
    <name evidence="3" type="ORF">DERYTH_LOCUS16939</name>
</gene>
<feature type="region of interest" description="Disordered" evidence="1">
    <location>
        <begin position="1"/>
        <end position="31"/>
    </location>
</feature>
<sequence>MENNKENPPVNDSEHNRKKHAESEQKRRDEMKIRFNTLREILASTSYPSNDASKGIQDENNSLNQSRVNWDVEKEILNKMNHLNEEVNRLNEHQEVDQGLLIVEYTTIHPSL</sequence>
<dbReference type="Gene3D" id="4.10.280.10">
    <property type="entry name" value="Helix-loop-helix DNA-binding domain"/>
    <property type="match status" value="1"/>
</dbReference>
<keyword evidence="4" id="KW-1185">Reference proteome</keyword>
<dbReference type="OrthoDB" id="1922626at2759"/>
<dbReference type="EMBL" id="CAJVPY010015365">
    <property type="protein sequence ID" value="CAG8751449.1"/>
    <property type="molecule type" value="Genomic_DNA"/>
</dbReference>
<comment type="caution">
    <text evidence="3">The sequence shown here is derived from an EMBL/GenBank/DDBJ whole genome shotgun (WGS) entry which is preliminary data.</text>
</comment>